<reference evidence="10 11" key="1">
    <citation type="submission" date="2016-08" db="EMBL/GenBank/DDBJ databases">
        <title>Genome of Bacillus solimangrovi GH2-4.</title>
        <authorList>
            <person name="Lim S."/>
            <person name="Kim B.-C."/>
        </authorList>
    </citation>
    <scope>NUCLEOTIDE SEQUENCE [LARGE SCALE GENOMIC DNA]</scope>
    <source>
        <strain evidence="10 11">GH2-4</strain>
    </source>
</reference>
<evidence type="ECO:0000313" key="10">
    <source>
        <dbReference type="EMBL" id="OEH91623.1"/>
    </source>
</evidence>
<keyword evidence="6" id="KW-0564">Palmitate</keyword>
<evidence type="ECO:0000313" key="11">
    <source>
        <dbReference type="Proteomes" id="UP000095209"/>
    </source>
</evidence>
<dbReference type="PANTHER" id="PTHR30290">
    <property type="entry name" value="PERIPLASMIC BINDING COMPONENT OF ABC TRANSPORTER"/>
    <property type="match status" value="1"/>
</dbReference>
<dbReference type="InterPro" id="IPR000914">
    <property type="entry name" value="SBP_5_dom"/>
</dbReference>
<keyword evidence="5" id="KW-0653">Protein transport</keyword>
<dbReference type="InterPro" id="IPR030678">
    <property type="entry name" value="Peptide/Ni-bd"/>
</dbReference>
<evidence type="ECO:0000256" key="2">
    <source>
        <dbReference type="ARBA" id="ARBA00005695"/>
    </source>
</evidence>
<dbReference type="EMBL" id="MJEH01000055">
    <property type="protein sequence ID" value="OEH91623.1"/>
    <property type="molecule type" value="Genomic_DNA"/>
</dbReference>
<accession>A0A1E5LC15</accession>
<dbReference type="GO" id="GO:1904680">
    <property type="term" value="F:peptide transmembrane transporter activity"/>
    <property type="evidence" value="ECO:0007669"/>
    <property type="project" value="TreeGrafter"/>
</dbReference>
<dbReference type="Gene3D" id="3.10.105.10">
    <property type="entry name" value="Dipeptide-binding Protein, Domain 3"/>
    <property type="match status" value="1"/>
</dbReference>
<dbReference type="STRING" id="1305675.BFG57_04420"/>
<keyword evidence="7" id="KW-0449">Lipoprotein</keyword>
<evidence type="ECO:0000256" key="4">
    <source>
        <dbReference type="ARBA" id="ARBA00022729"/>
    </source>
</evidence>
<gene>
    <name evidence="10" type="ORF">BFG57_04420</name>
</gene>
<dbReference type="GO" id="GO:0043190">
    <property type="term" value="C:ATP-binding cassette (ABC) transporter complex"/>
    <property type="evidence" value="ECO:0007669"/>
    <property type="project" value="InterPro"/>
</dbReference>
<dbReference type="CDD" id="cd08504">
    <property type="entry name" value="PBP2_OppA"/>
    <property type="match status" value="1"/>
</dbReference>
<evidence type="ECO:0000256" key="1">
    <source>
        <dbReference type="ARBA" id="ARBA00004193"/>
    </source>
</evidence>
<evidence type="ECO:0000256" key="3">
    <source>
        <dbReference type="ARBA" id="ARBA00022448"/>
    </source>
</evidence>
<dbReference type="PANTHER" id="PTHR30290:SF79">
    <property type="entry name" value="DIPEPTIDE-BINDING PROTEIN DPPE"/>
    <property type="match status" value="1"/>
</dbReference>
<organism evidence="10 11">
    <name type="scientific">Bacillus solimangrovi</name>
    <dbReference type="NCBI Taxonomy" id="1305675"/>
    <lineage>
        <taxon>Bacteria</taxon>
        <taxon>Bacillati</taxon>
        <taxon>Bacillota</taxon>
        <taxon>Bacilli</taxon>
        <taxon>Bacillales</taxon>
        <taxon>Bacillaceae</taxon>
        <taxon>Bacillus</taxon>
    </lineage>
</organism>
<dbReference type="PROSITE" id="PS51257">
    <property type="entry name" value="PROKAR_LIPOPROTEIN"/>
    <property type="match status" value="1"/>
</dbReference>
<dbReference type="InterPro" id="IPR039424">
    <property type="entry name" value="SBP_5"/>
</dbReference>
<dbReference type="AlphaFoldDB" id="A0A1E5LC15"/>
<dbReference type="InterPro" id="IPR023765">
    <property type="entry name" value="SBP_5_CS"/>
</dbReference>
<dbReference type="RefSeq" id="WP_069718360.1">
    <property type="nucleotide sequence ID" value="NZ_MJEH01000055.1"/>
</dbReference>
<keyword evidence="11" id="KW-1185">Reference proteome</keyword>
<evidence type="ECO:0000256" key="6">
    <source>
        <dbReference type="ARBA" id="ARBA00023139"/>
    </source>
</evidence>
<dbReference type="Pfam" id="PF00496">
    <property type="entry name" value="SBP_bac_5"/>
    <property type="match status" value="1"/>
</dbReference>
<dbReference type="Gene3D" id="3.90.76.10">
    <property type="entry name" value="Dipeptide-binding Protein, Domain 1"/>
    <property type="match status" value="1"/>
</dbReference>
<sequence length="553" mass="62274">MKKRLSVLFSLLLAFSLVLTACTGGGNEATPGAGEGTDEGTTEPTTEAVEQVFRANITSEPFSLNPSLANDSTSGNVLLQTFEGLTRIDESGKPQPAMASEIKTSEDLKTYTFTIRDDAKWSNGDPVTANDFEFAWKWALDPANDAQYAYQLYYLKNAAQANAGEVSTDEVGVTAVDEKTLQVELENPTPYILELTAFYTYFPVNSKIAKENDKWYTDAGELYTSNGPFKMTEWSHNDTIVLEPNENYWDKDTVKLERIEFSMINDENTELNMFKSGQLTWAGDNFGSLPSEAVPSLEKEGKLNIKPTAGTYWYKFHTEKEPFNNANIRKAFSYAIDREALVKSVTKTGEIPAMAAVPPSMFPENEQGYFKDNDIETAKELLQKGMEELGYSSVEDMPEIKLSYNTSESHQKIAQAVQDMWKNNLGVNVELENAEWAVYIEKLHQGDYQIGRMGWLGDFNDPMNFLELYKELGGNNDTRWHDDEFASLLEQSQTETDPEKRTAMLKQAEEIFIDAMPVAPIYFYTNAWVQEDNLKGIVMSGLGDVQLKWAHFE</sequence>
<feature type="signal peptide" evidence="8">
    <location>
        <begin position="1"/>
        <end position="21"/>
    </location>
</feature>
<dbReference type="FunFam" id="3.90.76.10:FF:000001">
    <property type="entry name" value="Oligopeptide ABC transporter substrate-binding protein"/>
    <property type="match status" value="1"/>
</dbReference>
<dbReference type="PIRSF" id="PIRSF002741">
    <property type="entry name" value="MppA"/>
    <property type="match status" value="1"/>
</dbReference>
<dbReference type="OrthoDB" id="9801912at2"/>
<dbReference type="GO" id="GO:0015833">
    <property type="term" value="P:peptide transport"/>
    <property type="evidence" value="ECO:0007669"/>
    <property type="project" value="UniProtKB-KW"/>
</dbReference>
<keyword evidence="4 8" id="KW-0732">Signal</keyword>
<dbReference type="FunFam" id="3.10.105.10:FF:000001">
    <property type="entry name" value="Oligopeptide ABC transporter, oligopeptide-binding protein"/>
    <property type="match status" value="1"/>
</dbReference>
<dbReference type="SUPFAM" id="SSF53850">
    <property type="entry name" value="Periplasmic binding protein-like II"/>
    <property type="match status" value="1"/>
</dbReference>
<evidence type="ECO:0000256" key="7">
    <source>
        <dbReference type="ARBA" id="ARBA00023288"/>
    </source>
</evidence>
<keyword evidence="5" id="KW-0571">Peptide transport</keyword>
<evidence type="ECO:0000256" key="8">
    <source>
        <dbReference type="SAM" id="SignalP"/>
    </source>
</evidence>
<comment type="subcellular location">
    <subcellularLocation>
        <location evidence="1">Cell membrane</location>
        <topology evidence="1">Lipid-anchor</topology>
    </subcellularLocation>
</comment>
<feature type="chain" id="PRO_5038726908" evidence="8">
    <location>
        <begin position="22"/>
        <end position="553"/>
    </location>
</feature>
<evidence type="ECO:0000256" key="5">
    <source>
        <dbReference type="ARBA" id="ARBA00022856"/>
    </source>
</evidence>
<dbReference type="GO" id="GO:0030288">
    <property type="term" value="C:outer membrane-bounded periplasmic space"/>
    <property type="evidence" value="ECO:0007669"/>
    <property type="project" value="UniProtKB-ARBA"/>
</dbReference>
<name>A0A1E5LC15_9BACI</name>
<comment type="similarity">
    <text evidence="2">Belongs to the bacterial solute-binding protein 5 family.</text>
</comment>
<dbReference type="PROSITE" id="PS01040">
    <property type="entry name" value="SBP_BACTERIAL_5"/>
    <property type="match status" value="1"/>
</dbReference>
<dbReference type="Gene3D" id="3.40.190.10">
    <property type="entry name" value="Periplasmic binding protein-like II"/>
    <property type="match status" value="1"/>
</dbReference>
<evidence type="ECO:0000259" key="9">
    <source>
        <dbReference type="Pfam" id="PF00496"/>
    </source>
</evidence>
<protein>
    <submittedName>
        <fullName evidence="10">ABC transporter substrate-binding protein</fullName>
    </submittedName>
</protein>
<feature type="domain" description="Solute-binding protein family 5" evidence="9">
    <location>
        <begin position="93"/>
        <end position="475"/>
    </location>
</feature>
<comment type="caution">
    <text evidence="10">The sequence shown here is derived from an EMBL/GenBank/DDBJ whole genome shotgun (WGS) entry which is preliminary data.</text>
</comment>
<keyword evidence="3" id="KW-0813">Transport</keyword>
<proteinExistence type="inferred from homology"/>
<dbReference type="Proteomes" id="UP000095209">
    <property type="component" value="Unassembled WGS sequence"/>
</dbReference>